<sequence length="388" mass="43352">MTGRTTPSPIRLDIPPLYIPYATTPHPDYDILTARIGTWLDDLGPRLIPHQRSMLTDYNLPAMACLALPTTSGSDRFALAAQNAILHGYFDMLVLEADPVAGDLMLASDAIARTLQAMDGSVPQRPAGESAEEPPFLAMWTDLAHRVQACLGPLLSARWVNAHRHGWLGHLRHTAYSLAGAQPTLDHYVLMRSDSAGGPLIPLLVEMTREPDLSTPLLTVPELRALSQAATLLIGWDNDIFSYAREHALGRPPHPDEAPRRAPVNLVDLLLREHHCTLPEAFDQAVRLRDQVMCLFVRLSEKYLPTARDDVRTYVADLGQMIRGYAEYLLTPHTTYHRKTDSIEPDQDPHALSYTFGHGGLTAERSEPTNHQPLPYPSIRWWWDLLDT</sequence>
<dbReference type="Pfam" id="PF19086">
    <property type="entry name" value="Terpene_syn_C_2"/>
    <property type="match status" value="1"/>
</dbReference>
<reference evidence="1" key="1">
    <citation type="journal article" date="2014" name="Int. J. Syst. Evol. Microbiol.">
        <title>Complete genome sequence of Corynebacterium casei LMG S-19264T (=DSM 44701T), isolated from a smear-ripened cheese.</title>
        <authorList>
            <consortium name="US DOE Joint Genome Institute (JGI-PGF)"/>
            <person name="Walter F."/>
            <person name="Albersmeier A."/>
            <person name="Kalinowski J."/>
            <person name="Ruckert C."/>
        </authorList>
    </citation>
    <scope>NUCLEOTIDE SEQUENCE</scope>
    <source>
        <strain evidence="1">JCM 4477</strain>
    </source>
</reference>
<dbReference type="InterPro" id="IPR008949">
    <property type="entry name" value="Isoprenoid_synthase_dom_sf"/>
</dbReference>
<dbReference type="AlphaFoldDB" id="A0A919ABM7"/>
<evidence type="ECO:0000313" key="1">
    <source>
        <dbReference type="EMBL" id="GHE98523.1"/>
    </source>
</evidence>
<keyword evidence="2" id="KW-1185">Reference proteome</keyword>
<dbReference type="RefSeq" id="WP_190204135.1">
    <property type="nucleotide sequence ID" value="NZ_BNBI01000004.1"/>
</dbReference>
<organism evidence="1 2">
    <name type="scientific">Streptomyces fumanus</name>
    <dbReference type="NCBI Taxonomy" id="67302"/>
    <lineage>
        <taxon>Bacteria</taxon>
        <taxon>Bacillati</taxon>
        <taxon>Actinomycetota</taxon>
        <taxon>Actinomycetes</taxon>
        <taxon>Kitasatosporales</taxon>
        <taxon>Streptomycetaceae</taxon>
        <taxon>Streptomyces</taxon>
    </lineage>
</organism>
<gene>
    <name evidence="1" type="ORF">GCM10018772_23690</name>
</gene>
<dbReference type="SUPFAM" id="SSF48576">
    <property type="entry name" value="Terpenoid synthases"/>
    <property type="match status" value="1"/>
</dbReference>
<accession>A0A919ABM7</accession>
<comment type="caution">
    <text evidence="1">The sequence shown here is derived from an EMBL/GenBank/DDBJ whole genome shotgun (WGS) entry which is preliminary data.</text>
</comment>
<proteinExistence type="predicted"/>
<reference evidence="1" key="2">
    <citation type="submission" date="2020-09" db="EMBL/GenBank/DDBJ databases">
        <authorList>
            <person name="Sun Q."/>
            <person name="Ohkuma M."/>
        </authorList>
    </citation>
    <scope>NUCLEOTIDE SEQUENCE</scope>
    <source>
        <strain evidence="1">JCM 4477</strain>
    </source>
</reference>
<dbReference type="Proteomes" id="UP000630718">
    <property type="component" value="Unassembled WGS sequence"/>
</dbReference>
<name>A0A919ABM7_9ACTN</name>
<dbReference type="Gene3D" id="1.10.600.10">
    <property type="entry name" value="Farnesyl Diphosphate Synthase"/>
    <property type="match status" value="1"/>
</dbReference>
<protein>
    <recommendedName>
        <fullName evidence="3">Terpene synthase</fullName>
    </recommendedName>
</protein>
<dbReference type="EMBL" id="BNBI01000004">
    <property type="protein sequence ID" value="GHE98523.1"/>
    <property type="molecule type" value="Genomic_DNA"/>
</dbReference>
<evidence type="ECO:0008006" key="3">
    <source>
        <dbReference type="Google" id="ProtNLM"/>
    </source>
</evidence>
<evidence type="ECO:0000313" key="2">
    <source>
        <dbReference type="Proteomes" id="UP000630718"/>
    </source>
</evidence>